<dbReference type="InterPro" id="IPR024248">
    <property type="entry name" value="DUF2695"/>
</dbReference>
<reference evidence="1 2" key="1">
    <citation type="submission" date="2023-05" db="EMBL/GenBank/DDBJ databases">
        <title>Novel species of genus Flectobacillus isolated from stream in China.</title>
        <authorList>
            <person name="Lu H."/>
        </authorList>
    </citation>
    <scope>NUCLEOTIDE SEQUENCE [LARGE SCALE GENOMIC DNA]</scope>
    <source>
        <strain evidence="1 2">KCTC 42575</strain>
    </source>
</reference>
<comment type="caution">
    <text evidence="1">The sequence shown here is derived from an EMBL/GenBank/DDBJ whole genome shotgun (WGS) entry which is preliminary data.</text>
</comment>
<evidence type="ECO:0000313" key="2">
    <source>
        <dbReference type="Proteomes" id="UP001236507"/>
    </source>
</evidence>
<organism evidence="1 2">
    <name type="scientific">Flectobacillus roseus</name>
    <dbReference type="NCBI Taxonomy" id="502259"/>
    <lineage>
        <taxon>Bacteria</taxon>
        <taxon>Pseudomonadati</taxon>
        <taxon>Bacteroidota</taxon>
        <taxon>Cytophagia</taxon>
        <taxon>Cytophagales</taxon>
        <taxon>Flectobacillaceae</taxon>
        <taxon>Flectobacillus</taxon>
    </lineage>
</organism>
<accession>A0ABT6YG93</accession>
<dbReference type="Pfam" id="PF10905">
    <property type="entry name" value="DUF2695"/>
    <property type="match status" value="1"/>
</dbReference>
<name>A0ABT6YG93_9BACT</name>
<keyword evidence="2" id="KW-1185">Reference proteome</keyword>
<protein>
    <submittedName>
        <fullName evidence="1">DUF2695 domain-containing protein</fullName>
    </submittedName>
</protein>
<proteinExistence type="predicted"/>
<evidence type="ECO:0000313" key="1">
    <source>
        <dbReference type="EMBL" id="MDI9862540.1"/>
    </source>
</evidence>
<sequence length="95" mass="11445">MDEKQRKKELTKEFKQKQREAFEQSLPMERVLFEKLFDYLDIKLEENECDDTNKLTREFLTKNKIENNQAVLSWLSENGGYCDCEILANIEEKFD</sequence>
<dbReference type="EMBL" id="JASHIF010000032">
    <property type="protein sequence ID" value="MDI9862540.1"/>
    <property type="molecule type" value="Genomic_DNA"/>
</dbReference>
<dbReference type="Proteomes" id="UP001236507">
    <property type="component" value="Unassembled WGS sequence"/>
</dbReference>
<gene>
    <name evidence="1" type="ORF">QM524_25165</name>
</gene>
<dbReference type="RefSeq" id="WP_095168046.1">
    <property type="nucleotide sequence ID" value="NZ_JASHIF010000032.1"/>
</dbReference>